<dbReference type="AlphaFoldDB" id="A0A4Y8IF95"/>
<keyword evidence="5" id="KW-1185">Reference proteome</keyword>
<dbReference type="InterPro" id="IPR044068">
    <property type="entry name" value="CB"/>
</dbReference>
<dbReference type="EMBL" id="SOPW01000023">
    <property type="protein sequence ID" value="TFB13700.1"/>
    <property type="molecule type" value="Genomic_DNA"/>
</dbReference>
<evidence type="ECO:0000256" key="2">
    <source>
        <dbReference type="PROSITE-ProRule" id="PRU01248"/>
    </source>
</evidence>
<organism evidence="4 5">
    <name type="scientific">Filobacillus milosensis</name>
    <dbReference type="NCBI Taxonomy" id="94137"/>
    <lineage>
        <taxon>Bacteria</taxon>
        <taxon>Bacillati</taxon>
        <taxon>Bacillota</taxon>
        <taxon>Bacilli</taxon>
        <taxon>Bacillales</taxon>
        <taxon>Bacillaceae</taxon>
        <taxon>Filobacillus</taxon>
    </lineage>
</organism>
<dbReference type="SUPFAM" id="SSF47823">
    <property type="entry name" value="lambda integrase-like, N-terminal domain"/>
    <property type="match status" value="1"/>
</dbReference>
<sequence length="89" mass="10308">MEGLSPITLGDYLLELSMFAERVKKKAEDISTNDVRMYLSQDDNLKMSTIGKNLSILKSFFHWLSYSRKLDSLKICIIYFYTKGKKSSI</sequence>
<keyword evidence="1 2" id="KW-0238">DNA-binding</keyword>
<dbReference type="Pfam" id="PF02899">
    <property type="entry name" value="Phage_int_SAM_1"/>
    <property type="match status" value="1"/>
</dbReference>
<evidence type="ECO:0000259" key="3">
    <source>
        <dbReference type="PROSITE" id="PS51900"/>
    </source>
</evidence>
<dbReference type="Proteomes" id="UP000297975">
    <property type="component" value="Unassembled WGS sequence"/>
</dbReference>
<feature type="domain" description="Core-binding (CB)" evidence="3">
    <location>
        <begin position="1"/>
        <end position="65"/>
    </location>
</feature>
<dbReference type="Gene3D" id="1.10.150.130">
    <property type="match status" value="1"/>
</dbReference>
<reference evidence="4 5" key="1">
    <citation type="submission" date="2019-03" db="EMBL/GenBank/DDBJ databases">
        <authorList>
            <person name="He R.-H."/>
        </authorList>
    </citation>
    <scope>NUCLEOTIDE SEQUENCE [LARGE SCALE GENOMIC DNA]</scope>
    <source>
        <strain evidence="5">SH 714</strain>
    </source>
</reference>
<evidence type="ECO:0000313" key="5">
    <source>
        <dbReference type="Proteomes" id="UP000297975"/>
    </source>
</evidence>
<protein>
    <recommendedName>
        <fullName evidence="3">Core-binding (CB) domain-containing protein</fullName>
    </recommendedName>
</protein>
<dbReference type="GO" id="GO:0015074">
    <property type="term" value="P:DNA integration"/>
    <property type="evidence" value="ECO:0007669"/>
    <property type="project" value="InterPro"/>
</dbReference>
<proteinExistence type="predicted"/>
<name>A0A4Y8IF95_9BACI</name>
<dbReference type="InterPro" id="IPR004107">
    <property type="entry name" value="Integrase_SAM-like_N"/>
</dbReference>
<dbReference type="GO" id="GO:0003677">
    <property type="term" value="F:DNA binding"/>
    <property type="evidence" value="ECO:0007669"/>
    <property type="project" value="UniProtKB-UniRule"/>
</dbReference>
<dbReference type="PROSITE" id="PS51900">
    <property type="entry name" value="CB"/>
    <property type="match status" value="1"/>
</dbReference>
<evidence type="ECO:0000313" key="4">
    <source>
        <dbReference type="EMBL" id="TFB13700.1"/>
    </source>
</evidence>
<evidence type="ECO:0000256" key="1">
    <source>
        <dbReference type="ARBA" id="ARBA00023125"/>
    </source>
</evidence>
<accession>A0A4Y8IF95</accession>
<comment type="caution">
    <text evidence="4">The sequence shown here is derived from an EMBL/GenBank/DDBJ whole genome shotgun (WGS) entry which is preliminary data.</text>
</comment>
<dbReference type="OrthoDB" id="2423368at2"/>
<dbReference type="InterPro" id="IPR010998">
    <property type="entry name" value="Integrase_recombinase_N"/>
</dbReference>
<gene>
    <name evidence="4" type="ORF">E3U55_15625</name>
</gene>